<reference evidence="5 6" key="1">
    <citation type="submission" date="2019-05" db="EMBL/GenBank/DDBJ databases">
        <title>Pseudomonas edaphica sp. nov., isolated from rhizospheric soil of Cistus ladanifer L. in Spain.</title>
        <authorList>
            <person name="Peix A."/>
        </authorList>
    </citation>
    <scope>NUCLEOTIDE SEQUENCE [LARGE SCALE GENOMIC DNA]</scope>
    <source>
        <strain evidence="5 6">RD25</strain>
    </source>
</reference>
<dbReference type="InterPro" id="IPR041110">
    <property type="entry name" value="PBECR2"/>
</dbReference>
<dbReference type="Proteomes" id="UP000563268">
    <property type="component" value="Unassembled WGS sequence"/>
</dbReference>
<evidence type="ECO:0000313" key="3">
    <source>
        <dbReference type="EMBL" id="NWE09956.1"/>
    </source>
</evidence>
<accession>A0A5R8R6E0</accession>
<evidence type="ECO:0000313" key="2">
    <source>
        <dbReference type="EMBL" id="NVZ54869.1"/>
    </source>
</evidence>
<dbReference type="RefSeq" id="WP_099549497.1">
    <property type="nucleotide sequence ID" value="NZ_JACAOZ010000002.1"/>
</dbReference>
<evidence type="ECO:0000313" key="8">
    <source>
        <dbReference type="Proteomes" id="UP000563268"/>
    </source>
</evidence>
<dbReference type="EMBL" id="JACARM010000043">
    <property type="protein sequence ID" value="NWE09956.1"/>
    <property type="molecule type" value="Genomic_DNA"/>
</dbReference>
<feature type="domain" description="Phage-Barnase-EndoU-ColicinE5/D-RelE like nuclease 2" evidence="1">
    <location>
        <begin position="65"/>
        <end position="165"/>
    </location>
</feature>
<evidence type="ECO:0000313" key="4">
    <source>
        <dbReference type="EMBL" id="NWE82036.1"/>
    </source>
</evidence>
<dbReference type="Proteomes" id="UP000560470">
    <property type="component" value="Unassembled WGS sequence"/>
</dbReference>
<protein>
    <recommendedName>
        <fullName evidence="1">Phage-Barnase-EndoU-ColicinE5/D-RelE like nuclease 2 domain-containing protein</fullName>
    </recommendedName>
</protein>
<dbReference type="EMBL" id="JACARL010000039">
    <property type="protein sequence ID" value="NWE82036.1"/>
    <property type="molecule type" value="Genomic_DNA"/>
</dbReference>
<evidence type="ECO:0000313" key="7">
    <source>
        <dbReference type="Proteomes" id="UP000560470"/>
    </source>
</evidence>
<reference evidence="7 8" key="2">
    <citation type="submission" date="2020-04" db="EMBL/GenBank/DDBJ databases">
        <title>Molecular characterization of pseudomonads from Agaricus bisporus reveal novel blotch 2 pathogens in Western Europe.</title>
        <authorList>
            <person name="Taparia T."/>
            <person name="Krijger M."/>
            <person name="Haynes E."/>
            <person name="Elpinstone J.G."/>
            <person name="Noble R."/>
            <person name="Van Der Wolf J."/>
        </authorList>
    </citation>
    <scope>NUCLEOTIDE SEQUENCE [LARGE SCALE GENOMIC DNA]</scope>
    <source>
        <strain evidence="2 7">B7002</strain>
        <strain evidence="4 9">K6002</strain>
        <strain evidence="3 8">K7002</strain>
    </source>
</reference>
<evidence type="ECO:0000259" key="1">
    <source>
        <dbReference type="Pfam" id="PF18810"/>
    </source>
</evidence>
<dbReference type="AlphaFoldDB" id="A0A5R8R6E0"/>
<sequence length="170" mass="19072">MSGVHESKGQQTWLDYGLPDLRSLDRALRSCALEEVLAGKDIADAVDIVASNLGITDSTCPQVCIDSPLGRVLIQRTTLGHIVEKRQDARERYVKFALDTLTGPLEIWRVAYSDGSARLAFIGAYETKRQMLVVVNIQAGNVLWNFMQTDAKALNKHRHGELLYKRYQLL</sequence>
<evidence type="ECO:0000313" key="5">
    <source>
        <dbReference type="EMBL" id="TLG93696.1"/>
    </source>
</evidence>
<keyword evidence="6" id="KW-1185">Reference proteome</keyword>
<organism evidence="3 8">
    <name type="scientific">Pseudomonas edaphica</name>
    <dbReference type="NCBI Taxonomy" id="2006980"/>
    <lineage>
        <taxon>Bacteria</taxon>
        <taxon>Pseudomonadati</taxon>
        <taxon>Pseudomonadota</taxon>
        <taxon>Gammaproteobacteria</taxon>
        <taxon>Pseudomonadales</taxon>
        <taxon>Pseudomonadaceae</taxon>
        <taxon>Pseudomonas</taxon>
    </lineage>
</organism>
<dbReference type="EMBL" id="VBVZ01000021">
    <property type="protein sequence ID" value="TLG93696.1"/>
    <property type="molecule type" value="Genomic_DNA"/>
</dbReference>
<name>A0A5R8R6E0_9PSED</name>
<evidence type="ECO:0000313" key="6">
    <source>
        <dbReference type="Proteomes" id="UP000304941"/>
    </source>
</evidence>
<dbReference type="Proteomes" id="UP000304941">
    <property type="component" value="Unassembled WGS sequence"/>
</dbReference>
<dbReference type="Proteomes" id="UP000590218">
    <property type="component" value="Unassembled WGS sequence"/>
</dbReference>
<gene>
    <name evidence="5" type="ORF">FEM54_02700</name>
    <name evidence="3" type="ORF">HX788_22930</name>
    <name evidence="4" type="ORF">HX795_08000</name>
    <name evidence="2" type="ORF">HX797_01250</name>
</gene>
<dbReference type="EMBL" id="JACAOZ010000002">
    <property type="protein sequence ID" value="NVZ54869.1"/>
    <property type="molecule type" value="Genomic_DNA"/>
</dbReference>
<proteinExistence type="predicted"/>
<dbReference type="Pfam" id="PF18810">
    <property type="entry name" value="PBECR2"/>
    <property type="match status" value="1"/>
</dbReference>
<evidence type="ECO:0000313" key="9">
    <source>
        <dbReference type="Proteomes" id="UP000590218"/>
    </source>
</evidence>
<comment type="caution">
    <text evidence="3">The sequence shown here is derived from an EMBL/GenBank/DDBJ whole genome shotgun (WGS) entry which is preliminary data.</text>
</comment>